<dbReference type="Gene3D" id="3.30.460.10">
    <property type="entry name" value="Beta Polymerase, domain 2"/>
    <property type="match status" value="1"/>
</dbReference>
<organism evidence="1 2">
    <name type="scientific">Cryptosporangium arvum DSM 44712</name>
    <dbReference type="NCBI Taxonomy" id="927661"/>
    <lineage>
        <taxon>Bacteria</taxon>
        <taxon>Bacillati</taxon>
        <taxon>Actinomycetota</taxon>
        <taxon>Actinomycetes</taxon>
        <taxon>Cryptosporangiales</taxon>
        <taxon>Cryptosporangiaceae</taxon>
        <taxon>Cryptosporangium</taxon>
    </lineage>
</organism>
<dbReference type="AlphaFoldDB" id="A0A010ZUG1"/>
<dbReference type="PANTHER" id="PTHR34822">
    <property type="entry name" value="GRPB DOMAIN PROTEIN (AFU_ORTHOLOGUE AFUA_1G01530)"/>
    <property type="match status" value="1"/>
</dbReference>
<gene>
    <name evidence="1" type="ORF">CryarDRAFT_3476</name>
</gene>
<dbReference type="RefSeq" id="WP_051570436.1">
    <property type="nucleotide sequence ID" value="NZ_KK073874.1"/>
</dbReference>
<dbReference type="Proteomes" id="UP000021053">
    <property type="component" value="Unassembled WGS sequence"/>
</dbReference>
<dbReference type="EMBL" id="JFBT01000001">
    <property type="protein sequence ID" value="EXG82309.1"/>
    <property type="molecule type" value="Genomic_DNA"/>
</dbReference>
<evidence type="ECO:0000313" key="1">
    <source>
        <dbReference type="EMBL" id="EXG82309.1"/>
    </source>
</evidence>
<protein>
    <recommendedName>
        <fullName evidence="3">Dephospho-CoA kinase</fullName>
    </recommendedName>
</protein>
<dbReference type="SUPFAM" id="SSF81301">
    <property type="entry name" value="Nucleotidyltransferase"/>
    <property type="match status" value="1"/>
</dbReference>
<dbReference type="PANTHER" id="PTHR34822:SF1">
    <property type="entry name" value="GRPB FAMILY PROTEIN"/>
    <property type="match status" value="1"/>
</dbReference>
<dbReference type="InterPro" id="IPR043519">
    <property type="entry name" value="NT_sf"/>
</dbReference>
<dbReference type="PATRIC" id="fig|927661.3.peg.3438"/>
<name>A0A010ZUG1_9ACTN</name>
<dbReference type="HOGENOM" id="CLU_905260_0_0_11"/>
<evidence type="ECO:0008006" key="3">
    <source>
        <dbReference type="Google" id="ProtNLM"/>
    </source>
</evidence>
<evidence type="ECO:0000313" key="2">
    <source>
        <dbReference type="Proteomes" id="UP000021053"/>
    </source>
</evidence>
<comment type="caution">
    <text evidence="1">The sequence shown here is derived from an EMBL/GenBank/DDBJ whole genome shotgun (WGS) entry which is preliminary data.</text>
</comment>
<sequence length="307" mass="33038">MLKIGLIDEARPGVAGLLAELGATVVGPARADASGPDAGLTRRQVEGSDAIVVQRVPPAAVAGSAAVLHLVLLPGAGFDVSAQEAADVRFDASVTADELGRAVSQLWSDRLVPFEANLRDGRRTARRRRPVLCGSDPTWPAQARRLIARLVAASEGRILRADHIGSTSVAGLPAKDLIDIQMVVADLDEAVEVAEAVRVAGFVRAGRWTGLDRYGVEHPEEVVVDADPGRPVNINIRAVDAPVWRQALLFRDWLRATPSERVEYAALKHGLAAQVAHVDDYSRDKMPWIHAALDRAARWAQRSGWQP</sequence>
<proteinExistence type="predicted"/>
<dbReference type="InterPro" id="IPR007344">
    <property type="entry name" value="GrpB/CoaE"/>
</dbReference>
<dbReference type="Pfam" id="PF04229">
    <property type="entry name" value="GrpB"/>
    <property type="match status" value="1"/>
</dbReference>
<keyword evidence="2" id="KW-1185">Reference proteome</keyword>
<accession>A0A010ZUG1</accession>
<dbReference type="NCBIfam" id="NF002879">
    <property type="entry name" value="PRK03333.1"/>
    <property type="match status" value="1"/>
</dbReference>
<reference evidence="1 2" key="1">
    <citation type="submission" date="2013-07" db="EMBL/GenBank/DDBJ databases">
        <authorList>
            <consortium name="DOE Joint Genome Institute"/>
            <person name="Eisen J."/>
            <person name="Huntemann M."/>
            <person name="Han J."/>
            <person name="Chen A."/>
            <person name="Kyrpides N."/>
            <person name="Mavromatis K."/>
            <person name="Markowitz V."/>
            <person name="Palaniappan K."/>
            <person name="Ivanova N."/>
            <person name="Schaumberg A."/>
            <person name="Pati A."/>
            <person name="Liolios K."/>
            <person name="Nordberg H.P."/>
            <person name="Cantor M.N."/>
            <person name="Hua S.X."/>
            <person name="Woyke T."/>
        </authorList>
    </citation>
    <scope>NUCLEOTIDE SEQUENCE [LARGE SCALE GENOMIC DNA]</scope>
    <source>
        <strain evidence="1 2">DSM 44712</strain>
    </source>
</reference>